<comment type="caution">
    <text evidence="3">The sequence shown here is derived from an EMBL/GenBank/DDBJ whole genome shotgun (WGS) entry which is preliminary data.</text>
</comment>
<dbReference type="EMBL" id="MFQW01000019">
    <property type="protein sequence ID" value="OGH86430.1"/>
    <property type="molecule type" value="Genomic_DNA"/>
</dbReference>
<evidence type="ECO:0000313" key="3">
    <source>
        <dbReference type="EMBL" id="OGH86430.1"/>
    </source>
</evidence>
<reference evidence="3 4" key="1">
    <citation type="journal article" date="2016" name="Nat. Commun.">
        <title>Thousands of microbial genomes shed light on interconnected biogeochemical processes in an aquifer system.</title>
        <authorList>
            <person name="Anantharaman K."/>
            <person name="Brown C.T."/>
            <person name="Hug L.A."/>
            <person name="Sharon I."/>
            <person name="Castelle C.J."/>
            <person name="Probst A.J."/>
            <person name="Thomas B.C."/>
            <person name="Singh A."/>
            <person name="Wilkins M.J."/>
            <person name="Karaoz U."/>
            <person name="Brodie E.L."/>
            <person name="Williams K.H."/>
            <person name="Hubbard S.S."/>
            <person name="Banfield J.F."/>
        </authorList>
    </citation>
    <scope>NUCLEOTIDE SEQUENCE [LARGE SCALE GENOMIC DNA]</scope>
</reference>
<dbReference type="Proteomes" id="UP000178349">
    <property type="component" value="Unassembled WGS sequence"/>
</dbReference>
<feature type="coiled-coil region" evidence="1">
    <location>
        <begin position="348"/>
        <end position="380"/>
    </location>
</feature>
<organism evidence="3 4">
    <name type="scientific">Candidatus Magasanikbacteria bacterium RIFOXYC12_FULL_33_11</name>
    <dbReference type="NCBI Taxonomy" id="1798701"/>
    <lineage>
        <taxon>Bacteria</taxon>
        <taxon>Candidatus Magasanikiibacteriota</taxon>
    </lineage>
</organism>
<evidence type="ECO:0000313" key="4">
    <source>
        <dbReference type="Proteomes" id="UP000178349"/>
    </source>
</evidence>
<protein>
    <recommendedName>
        <fullName evidence="2">Methyltransferase domain-containing protein</fullName>
    </recommendedName>
</protein>
<gene>
    <name evidence="3" type="ORF">A2493_01620</name>
</gene>
<dbReference type="AlphaFoldDB" id="A0A1F6NRL9"/>
<feature type="coiled-coil region" evidence="1">
    <location>
        <begin position="6"/>
        <end position="53"/>
    </location>
</feature>
<proteinExistence type="predicted"/>
<accession>A0A1F6NRL9</accession>
<keyword evidence="1" id="KW-0175">Coiled coil</keyword>
<dbReference type="InterPro" id="IPR025714">
    <property type="entry name" value="Methyltranfer_dom"/>
</dbReference>
<sequence length="449" mass="51802">MYLDALDNLTRKKKNKGEEVTEQDKEDLIKSVVSKMEQKVEELRYVNELLEKHLTEIPQGVHRVIDMAGGAGDVGLGITTQLLSEGRDINHVEIVDPQTGTDLFMHTIIDHLPFQQELEKIVHHALEHNNGYLQNADITPDAMVVAKHACGTLTDDSLDLWKDSDSKIFVAMTCCQDKACGHPSRYDIPQEEWDRLTTESGWTNLEDEIGKSSGQKKKELEEKMIKGKEAMKILDMARVDYLRRHGFQAELYMTDKFPKGDVIIARRLPKNFLIKLKEIEQLEKDDPTTFDNLRLKLDYLIKGKGSARGAKVENMLREFGDDWVLEDFIEIDRRLDPTIADAEVKEILSDLKKRAARERTRIVKEREEREEQKAEKAREKEFMDALFADSRGRIDIYARQHAEKTGVTIPYNKFNTVINALQNKINRMKGENLEQIRISLDKIMEEMGY</sequence>
<dbReference type="Pfam" id="PF13679">
    <property type="entry name" value="Methyltransf_32"/>
    <property type="match status" value="1"/>
</dbReference>
<feature type="domain" description="Methyltransferase" evidence="2">
    <location>
        <begin position="39"/>
        <end position="178"/>
    </location>
</feature>
<name>A0A1F6NRL9_9BACT</name>
<evidence type="ECO:0000259" key="2">
    <source>
        <dbReference type="Pfam" id="PF13679"/>
    </source>
</evidence>
<evidence type="ECO:0000256" key="1">
    <source>
        <dbReference type="SAM" id="Coils"/>
    </source>
</evidence>